<evidence type="ECO:0000313" key="3">
    <source>
        <dbReference type="EMBL" id="ANP72112.1"/>
    </source>
</evidence>
<dbReference type="KEGG" id="cart:PA27867_1146"/>
<dbReference type="InterPro" id="IPR008136">
    <property type="entry name" value="CinA_C"/>
</dbReference>
<organism evidence="3 4">
    <name type="scientific">Cryobacterium arcticum</name>
    <dbReference type="NCBI Taxonomy" id="670052"/>
    <lineage>
        <taxon>Bacteria</taxon>
        <taxon>Bacillati</taxon>
        <taxon>Actinomycetota</taxon>
        <taxon>Actinomycetes</taxon>
        <taxon>Micrococcales</taxon>
        <taxon>Microbacteriaceae</taxon>
        <taxon>Cryobacterium</taxon>
    </lineage>
</organism>
<dbReference type="Gene3D" id="3.90.950.20">
    <property type="entry name" value="CinA-like"/>
    <property type="match status" value="1"/>
</dbReference>
<evidence type="ECO:0000313" key="4">
    <source>
        <dbReference type="Proteomes" id="UP000092582"/>
    </source>
</evidence>
<dbReference type="OrthoDB" id="1253990at2"/>
<feature type="domain" description="CinA C-terminal" evidence="2">
    <location>
        <begin position="29"/>
        <end position="184"/>
    </location>
</feature>
<dbReference type="PATRIC" id="fig|670052.7.peg.1187"/>
<protein>
    <submittedName>
        <fullName evidence="3">Competence damage-inducible protein A</fullName>
    </submittedName>
</protein>
<dbReference type="Proteomes" id="UP000092582">
    <property type="component" value="Chromosome 1"/>
</dbReference>
<dbReference type="STRING" id="670052.PA27867_1146"/>
<dbReference type="AlphaFoldDB" id="A0A1B1BHR8"/>
<dbReference type="EMBL" id="CP016282">
    <property type="protein sequence ID" value="ANP72112.1"/>
    <property type="molecule type" value="Genomic_DNA"/>
</dbReference>
<dbReference type="InterPro" id="IPR036653">
    <property type="entry name" value="CinA-like_C"/>
</dbReference>
<dbReference type="Pfam" id="PF02464">
    <property type="entry name" value="CinA"/>
    <property type="match status" value="1"/>
</dbReference>
<gene>
    <name evidence="3" type="ORF">PA27867_1146</name>
</gene>
<name>A0A1B1BHR8_9MICO</name>
<dbReference type="RefSeq" id="WP_084020745.1">
    <property type="nucleotide sequence ID" value="NZ_CP016282.1"/>
</dbReference>
<feature type="region of interest" description="Disordered" evidence="1">
    <location>
        <begin position="1"/>
        <end position="22"/>
    </location>
</feature>
<keyword evidence="4" id="KW-1185">Reference proteome</keyword>
<evidence type="ECO:0000259" key="2">
    <source>
        <dbReference type="Pfam" id="PF02464"/>
    </source>
</evidence>
<proteinExistence type="predicted"/>
<dbReference type="SUPFAM" id="SSF142433">
    <property type="entry name" value="CinA-like"/>
    <property type="match status" value="1"/>
</dbReference>
<sequence length="194" mass="19830">MSPSPESSSRTRPAGDADVAESAESVQTDAAAALVALLTSRHLTIAVAESLTGGLLVAELVRIPGASAVVLGGVVAYQTALKHTLLGVDDELLAGEGAVHPEVARQMATGVRDALAVDGRAADIGLATTGVAGPDEQDGRPVGTVYLGIAIGDKVRAIPLHLTGDRGQIRAQTVYRALEAVCQLMESGKLEFTE</sequence>
<accession>A0A1B1BHR8</accession>
<reference evidence="3 4" key="1">
    <citation type="submission" date="2016-06" db="EMBL/GenBank/DDBJ databases">
        <title>Genome sequencing of Cryobacterium arcticum PAMC 27867.</title>
        <authorList>
            <person name="Lee J."/>
            <person name="Kim O.-S."/>
        </authorList>
    </citation>
    <scope>NUCLEOTIDE SEQUENCE [LARGE SCALE GENOMIC DNA]</scope>
    <source>
        <strain evidence="3 4">PAMC 27867</strain>
    </source>
</reference>
<dbReference type="NCBIfam" id="TIGR00199">
    <property type="entry name" value="PncC_domain"/>
    <property type="match status" value="1"/>
</dbReference>
<evidence type="ECO:0000256" key="1">
    <source>
        <dbReference type="SAM" id="MobiDB-lite"/>
    </source>
</evidence>